<dbReference type="InterPro" id="IPR005923">
    <property type="entry name" value="HutG"/>
</dbReference>
<evidence type="ECO:0000256" key="2">
    <source>
        <dbReference type="ARBA" id="ARBA00022801"/>
    </source>
</evidence>
<sequence>MNIKNYSLESKETWSGRIDDENDFDSFRWHQWVELIDLNDENLKPFNGEIGFGFLGFQSDLGIKLNKGRAGAANGPEAIRRELSNLPCQFNKNVKLFDCGNISTVDNLEESQDALAMAVERILSFNLMPILLGGGHEIAFGHYKGISQLLEKSSKKNLGIINFDAHFDLRPYKEHGTSGTMFRQIADYTKEKNLNYSYFCLGIQKHSNTKKLFEVAEELGVEYILAKDIVNGDYESTIPKLDMFIEKQDYIYATICSDVFSTAFAPGVSAPQPLGLDPEMAILFLKHIIKSKKLISFDIAEVSPRFDSDNTTANLAAILIFTLVITFSEMKFN</sequence>
<feature type="binding site" evidence="5">
    <location>
        <position position="256"/>
    </location>
    <ligand>
        <name>Mn(2+)</name>
        <dbReference type="ChEBI" id="CHEBI:29035"/>
        <label>2</label>
    </ligand>
</feature>
<evidence type="ECO:0000256" key="7">
    <source>
        <dbReference type="PROSITE-ProRule" id="PRU00742"/>
    </source>
</evidence>
<dbReference type="Pfam" id="PF00491">
    <property type="entry name" value="Arginase"/>
    <property type="match status" value="1"/>
</dbReference>
<feature type="binding site" evidence="5">
    <location>
        <position position="164"/>
    </location>
    <ligand>
        <name>Mn(2+)</name>
        <dbReference type="ChEBI" id="CHEBI:29035"/>
        <label>1</label>
    </ligand>
</feature>
<dbReference type="Proteomes" id="UP000184032">
    <property type="component" value="Unassembled WGS sequence"/>
</dbReference>
<evidence type="ECO:0000256" key="3">
    <source>
        <dbReference type="ARBA" id="ARBA00022808"/>
    </source>
</evidence>
<feature type="binding site" evidence="5">
    <location>
        <position position="256"/>
    </location>
    <ligand>
        <name>Mn(2+)</name>
        <dbReference type="ChEBI" id="CHEBI:29035"/>
        <label>1</label>
    </ligand>
</feature>
<feature type="binding site" evidence="5">
    <location>
        <position position="166"/>
    </location>
    <ligand>
        <name>Mn(2+)</name>
        <dbReference type="ChEBI" id="CHEBI:29035"/>
        <label>2</label>
    </ligand>
</feature>
<dbReference type="CDD" id="cd09988">
    <property type="entry name" value="Formimidoylglutamase"/>
    <property type="match status" value="1"/>
</dbReference>
<dbReference type="EC" id="3.5.3.8" evidence="5 6"/>
<dbReference type="NCBIfam" id="TIGR01227">
    <property type="entry name" value="hutG"/>
    <property type="match status" value="1"/>
</dbReference>
<feature type="binding site" evidence="5">
    <location>
        <position position="258"/>
    </location>
    <ligand>
        <name>Mn(2+)</name>
        <dbReference type="ChEBI" id="CHEBI:29035"/>
        <label>2</label>
    </ligand>
</feature>
<evidence type="ECO:0000256" key="6">
    <source>
        <dbReference type="NCBIfam" id="TIGR01227"/>
    </source>
</evidence>
<dbReference type="OrthoDB" id="9788689at2"/>
<dbReference type="GO" id="GO:0050415">
    <property type="term" value="F:formimidoylglutamase activity"/>
    <property type="evidence" value="ECO:0007669"/>
    <property type="project" value="UniProtKB-UniRule"/>
</dbReference>
<evidence type="ECO:0000256" key="4">
    <source>
        <dbReference type="ARBA" id="ARBA00023211"/>
    </source>
</evidence>
<dbReference type="HAMAP" id="MF_00737">
    <property type="entry name" value="Formimidoylglutam"/>
    <property type="match status" value="1"/>
</dbReference>
<keyword evidence="4 5" id="KW-0464">Manganese</keyword>
<dbReference type="GO" id="GO:0033389">
    <property type="term" value="P:putrescine biosynthetic process from arginine, via agmatine"/>
    <property type="evidence" value="ECO:0007669"/>
    <property type="project" value="TreeGrafter"/>
</dbReference>
<comment type="pathway">
    <text evidence="5">Amino-acid degradation; L-histidine degradation into L-glutamate; L-glutamate from N-formimidoyl-L-glutamate (hydrolase route): step 1/1.</text>
</comment>
<dbReference type="InterPro" id="IPR006035">
    <property type="entry name" value="Ureohydrolase"/>
</dbReference>
<protein>
    <recommendedName>
        <fullName evidence="5 6">Formimidoylglutamase</fullName>
        <ecNumber evidence="5 6">3.5.3.8</ecNumber>
    </recommendedName>
    <alternativeName>
        <fullName evidence="5">Formiminoglutamase</fullName>
    </alternativeName>
    <alternativeName>
        <fullName evidence="5">Formiminoglutamate hydrolase</fullName>
    </alternativeName>
</protein>
<dbReference type="PANTHER" id="PTHR11358:SF35">
    <property type="entry name" value="FORMIMIDOYLGLUTAMASE"/>
    <property type="match status" value="1"/>
</dbReference>
<dbReference type="UniPathway" id="UPA00379">
    <property type="reaction ID" value="UER00552"/>
</dbReference>
<keyword evidence="1 5" id="KW-0479">Metal-binding</keyword>
<dbReference type="PROSITE" id="PS51409">
    <property type="entry name" value="ARGINASE_2"/>
    <property type="match status" value="1"/>
</dbReference>
<dbReference type="GO" id="GO:0030145">
    <property type="term" value="F:manganese ion binding"/>
    <property type="evidence" value="ECO:0007669"/>
    <property type="project" value="UniProtKB-UniRule"/>
</dbReference>
<keyword evidence="2 5" id="KW-0378">Hydrolase</keyword>
<dbReference type="Gene3D" id="3.40.800.10">
    <property type="entry name" value="Ureohydrolase domain"/>
    <property type="match status" value="1"/>
</dbReference>
<name>A0A1M5U013_9FIRM</name>
<dbReference type="EMBL" id="FQXI01000013">
    <property type="protein sequence ID" value="SHH56372.1"/>
    <property type="molecule type" value="Genomic_DNA"/>
</dbReference>
<comment type="similarity">
    <text evidence="5 7">Belongs to the arginase family.</text>
</comment>
<reference evidence="8 9" key="1">
    <citation type="submission" date="2016-11" db="EMBL/GenBank/DDBJ databases">
        <authorList>
            <person name="Jaros S."/>
            <person name="Januszkiewicz K."/>
            <person name="Wedrychowicz H."/>
        </authorList>
    </citation>
    <scope>NUCLEOTIDE SEQUENCE [LARGE SCALE GENOMIC DNA]</scope>
    <source>
        <strain evidence="8 9">DSM 21120</strain>
    </source>
</reference>
<dbReference type="GO" id="GO:0008783">
    <property type="term" value="F:agmatinase activity"/>
    <property type="evidence" value="ECO:0007669"/>
    <property type="project" value="TreeGrafter"/>
</dbReference>
<evidence type="ECO:0000256" key="1">
    <source>
        <dbReference type="ARBA" id="ARBA00022723"/>
    </source>
</evidence>
<dbReference type="STRING" id="1120995.SAMN02745245_01613"/>
<dbReference type="PANTHER" id="PTHR11358">
    <property type="entry name" value="ARGINASE/AGMATINASE"/>
    <property type="match status" value="1"/>
</dbReference>
<dbReference type="RefSeq" id="WP_073185227.1">
    <property type="nucleotide sequence ID" value="NZ_FQXI01000013.1"/>
</dbReference>
<dbReference type="GO" id="GO:0019556">
    <property type="term" value="P:L-histidine catabolic process to glutamate and formamide"/>
    <property type="evidence" value="ECO:0007669"/>
    <property type="project" value="UniProtKB-UniRule"/>
</dbReference>
<comment type="catalytic activity">
    <reaction evidence="5">
        <text>N-formimidoyl-L-glutamate + H2O = formamide + L-glutamate</text>
        <dbReference type="Rhea" id="RHEA:22492"/>
        <dbReference type="ChEBI" id="CHEBI:15377"/>
        <dbReference type="ChEBI" id="CHEBI:16397"/>
        <dbReference type="ChEBI" id="CHEBI:29985"/>
        <dbReference type="ChEBI" id="CHEBI:58928"/>
        <dbReference type="EC" id="3.5.3.8"/>
    </reaction>
</comment>
<keyword evidence="3 5" id="KW-0369">Histidine metabolism</keyword>
<dbReference type="GO" id="GO:0019557">
    <property type="term" value="P:L-histidine catabolic process to glutamate and formate"/>
    <property type="evidence" value="ECO:0007669"/>
    <property type="project" value="UniProtKB-UniPathway"/>
</dbReference>
<keyword evidence="9" id="KW-1185">Reference proteome</keyword>
<feature type="binding site" evidence="5">
    <location>
        <position position="136"/>
    </location>
    <ligand>
        <name>Mn(2+)</name>
        <dbReference type="ChEBI" id="CHEBI:29035"/>
        <label>1</label>
    </ligand>
</feature>
<feature type="binding site" evidence="5">
    <location>
        <position position="164"/>
    </location>
    <ligand>
        <name>Mn(2+)</name>
        <dbReference type="ChEBI" id="CHEBI:29035"/>
        <label>2</label>
    </ligand>
</feature>
<gene>
    <name evidence="5" type="primary">hutG</name>
    <name evidence="8" type="ORF">SAMN02745245_01613</name>
</gene>
<comment type="function">
    <text evidence="5">Catalyzes the conversion of N-formimidoyl-L-glutamate to L-glutamate and formamide.</text>
</comment>
<evidence type="ECO:0000256" key="5">
    <source>
        <dbReference type="HAMAP-Rule" id="MF_00737"/>
    </source>
</evidence>
<proteinExistence type="inferred from homology"/>
<organism evidence="8 9">
    <name type="scientific">Anaerosphaera aminiphila DSM 21120</name>
    <dbReference type="NCBI Taxonomy" id="1120995"/>
    <lineage>
        <taxon>Bacteria</taxon>
        <taxon>Bacillati</taxon>
        <taxon>Bacillota</taxon>
        <taxon>Tissierellia</taxon>
        <taxon>Tissierellales</taxon>
        <taxon>Peptoniphilaceae</taxon>
        <taxon>Anaerosphaera</taxon>
    </lineage>
</organism>
<dbReference type="InterPro" id="IPR023696">
    <property type="entry name" value="Ureohydrolase_dom_sf"/>
</dbReference>
<dbReference type="SUPFAM" id="SSF52768">
    <property type="entry name" value="Arginase/deacetylase"/>
    <property type="match status" value="1"/>
</dbReference>
<evidence type="ECO:0000313" key="9">
    <source>
        <dbReference type="Proteomes" id="UP000184032"/>
    </source>
</evidence>
<accession>A0A1M5U013</accession>
<comment type="cofactor">
    <cofactor evidence="5">
        <name>Mn(2+)</name>
        <dbReference type="ChEBI" id="CHEBI:29035"/>
    </cofactor>
    <text evidence="5">Binds 2 manganese ions per subunit.</text>
</comment>
<feature type="binding site" evidence="5">
    <location>
        <position position="168"/>
    </location>
    <ligand>
        <name>Mn(2+)</name>
        <dbReference type="ChEBI" id="CHEBI:29035"/>
        <label>1</label>
    </ligand>
</feature>
<evidence type="ECO:0000313" key="8">
    <source>
        <dbReference type="EMBL" id="SHH56372.1"/>
    </source>
</evidence>
<dbReference type="AlphaFoldDB" id="A0A1M5U013"/>